<dbReference type="Proteomes" id="UP000800038">
    <property type="component" value="Unassembled WGS sequence"/>
</dbReference>
<evidence type="ECO:0000256" key="1">
    <source>
        <dbReference type="SAM" id="MobiDB-lite"/>
    </source>
</evidence>
<feature type="compositionally biased region" description="Low complexity" evidence="1">
    <location>
        <begin position="34"/>
        <end position="44"/>
    </location>
</feature>
<organism evidence="2 3">
    <name type="scientific">Clathrospora elynae</name>
    <dbReference type="NCBI Taxonomy" id="706981"/>
    <lineage>
        <taxon>Eukaryota</taxon>
        <taxon>Fungi</taxon>
        <taxon>Dikarya</taxon>
        <taxon>Ascomycota</taxon>
        <taxon>Pezizomycotina</taxon>
        <taxon>Dothideomycetes</taxon>
        <taxon>Pleosporomycetidae</taxon>
        <taxon>Pleosporales</taxon>
        <taxon>Diademaceae</taxon>
        <taxon>Clathrospora</taxon>
    </lineage>
</organism>
<accession>A0A6A5T4V2</accession>
<dbReference type="OrthoDB" id="3800720at2759"/>
<sequence>MPPRSLIVKLPLPSSLGAPSSASPAADPRTYDSAAEAALLPAVPEGEDDGEMAEPAGSEAPPSPTSRERTLIEPNPTNSTFTETTKTPANSLDNKAVQHSTHPKEPQNNFRPSLATREPSTRTEPATVTPNTLPSDLATSSSRSRVTTTLIQVGDQGSGEMSVPKSKDSPTSLPPPSQDIGSSLQAAERGKIRGPGGKFMPKSKENLSALAEAPGATDARPMRTRTHVPTYNEPILSGFAVHTPTKYREQHHKNVVRGGMGAPMGGSYIPSNLSASHSPCVGVSEKEKQQTDTMAIEKAAKKSKARSNKEEIQAMVPHLTATFLNYLCNYGQADFAEETSLNTLEEELLRNAAALPGLLKHHAYAKTFPRVIAAWITFRIVIFDVQGEAHNTEELTVMELKIKNSRLRTELRKARDAFVALGDEESSAAEILCWGFGVLQSLQNTAGEGEKVEDECIEGVRRLDERLRELGGRLGDGDGEWIMMG</sequence>
<feature type="compositionally biased region" description="Low complexity" evidence="1">
    <location>
        <begin position="139"/>
        <end position="149"/>
    </location>
</feature>
<dbReference type="EMBL" id="ML975997">
    <property type="protein sequence ID" value="KAF1947611.1"/>
    <property type="molecule type" value="Genomic_DNA"/>
</dbReference>
<evidence type="ECO:0000313" key="2">
    <source>
        <dbReference type="EMBL" id="KAF1947611.1"/>
    </source>
</evidence>
<proteinExistence type="predicted"/>
<reference evidence="2" key="1">
    <citation type="journal article" date="2020" name="Stud. Mycol.">
        <title>101 Dothideomycetes genomes: a test case for predicting lifestyles and emergence of pathogens.</title>
        <authorList>
            <person name="Haridas S."/>
            <person name="Albert R."/>
            <person name="Binder M."/>
            <person name="Bloem J."/>
            <person name="Labutti K."/>
            <person name="Salamov A."/>
            <person name="Andreopoulos B."/>
            <person name="Baker S."/>
            <person name="Barry K."/>
            <person name="Bills G."/>
            <person name="Bluhm B."/>
            <person name="Cannon C."/>
            <person name="Castanera R."/>
            <person name="Culley D."/>
            <person name="Daum C."/>
            <person name="Ezra D."/>
            <person name="Gonzalez J."/>
            <person name="Henrissat B."/>
            <person name="Kuo A."/>
            <person name="Liang C."/>
            <person name="Lipzen A."/>
            <person name="Lutzoni F."/>
            <person name="Magnuson J."/>
            <person name="Mondo S."/>
            <person name="Nolan M."/>
            <person name="Ohm R."/>
            <person name="Pangilinan J."/>
            <person name="Park H.-J."/>
            <person name="Ramirez L."/>
            <person name="Alfaro M."/>
            <person name="Sun H."/>
            <person name="Tritt A."/>
            <person name="Yoshinaga Y."/>
            <person name="Zwiers L.-H."/>
            <person name="Turgeon B."/>
            <person name="Goodwin S."/>
            <person name="Spatafora J."/>
            <person name="Crous P."/>
            <person name="Grigoriev I."/>
        </authorList>
    </citation>
    <scope>NUCLEOTIDE SEQUENCE</scope>
    <source>
        <strain evidence="2">CBS 161.51</strain>
    </source>
</reference>
<evidence type="ECO:0000313" key="3">
    <source>
        <dbReference type="Proteomes" id="UP000800038"/>
    </source>
</evidence>
<feature type="compositionally biased region" description="Polar residues" evidence="1">
    <location>
        <begin position="122"/>
        <end position="138"/>
    </location>
</feature>
<feature type="region of interest" description="Disordered" evidence="1">
    <location>
        <begin position="1"/>
        <end position="185"/>
    </location>
</feature>
<protein>
    <submittedName>
        <fullName evidence="2">Uncharacterized protein</fullName>
    </submittedName>
</protein>
<keyword evidence="3" id="KW-1185">Reference proteome</keyword>
<feature type="compositionally biased region" description="Low complexity" evidence="1">
    <location>
        <begin position="10"/>
        <end position="26"/>
    </location>
</feature>
<feature type="compositionally biased region" description="Polar residues" evidence="1">
    <location>
        <begin position="75"/>
        <end position="111"/>
    </location>
</feature>
<dbReference type="AlphaFoldDB" id="A0A6A5T4V2"/>
<gene>
    <name evidence="2" type="ORF">EJ02DRAFT_564</name>
</gene>
<name>A0A6A5T4V2_9PLEO</name>